<keyword evidence="6" id="KW-0963">Cytoplasm</keyword>
<dbReference type="Gene3D" id="1.10.150.170">
    <property type="entry name" value="Putative methyltransferase TM0872, insert domain"/>
    <property type="match status" value="1"/>
</dbReference>
<evidence type="ECO:0000256" key="2">
    <source>
        <dbReference type="ARBA" id="ARBA00022552"/>
    </source>
</evidence>
<dbReference type="GO" id="GO:0071424">
    <property type="term" value="F:rRNA (cytosine-N4-)-methyltransferase activity"/>
    <property type="evidence" value="ECO:0007669"/>
    <property type="project" value="UniProtKB-UniRule"/>
</dbReference>
<name>A0A7C3R5W5_9BACT</name>
<dbReference type="InterPro" id="IPR002903">
    <property type="entry name" value="RsmH"/>
</dbReference>
<feature type="binding site" evidence="6">
    <location>
        <begin position="31"/>
        <end position="33"/>
    </location>
    <ligand>
        <name>S-adenosyl-L-methionine</name>
        <dbReference type="ChEBI" id="CHEBI:59789"/>
    </ligand>
</feature>
<dbReference type="InterPro" id="IPR029063">
    <property type="entry name" value="SAM-dependent_MTases_sf"/>
</dbReference>
<keyword evidence="5 6" id="KW-0949">S-adenosyl-L-methionine</keyword>
<feature type="binding site" evidence="6">
    <location>
        <position position="48"/>
    </location>
    <ligand>
        <name>S-adenosyl-L-methionine</name>
        <dbReference type="ChEBI" id="CHEBI:59789"/>
    </ligand>
</feature>
<proteinExistence type="inferred from homology"/>
<evidence type="ECO:0000256" key="1">
    <source>
        <dbReference type="ARBA" id="ARBA00010396"/>
    </source>
</evidence>
<feature type="binding site" evidence="6">
    <location>
        <position position="96"/>
    </location>
    <ligand>
        <name>S-adenosyl-L-methionine</name>
        <dbReference type="ChEBI" id="CHEBI:59789"/>
    </ligand>
</feature>
<dbReference type="PANTHER" id="PTHR11265:SF0">
    <property type="entry name" value="12S RRNA N4-METHYLCYTIDINE METHYLTRANSFERASE"/>
    <property type="match status" value="1"/>
</dbReference>
<evidence type="ECO:0000256" key="3">
    <source>
        <dbReference type="ARBA" id="ARBA00022603"/>
    </source>
</evidence>
<dbReference type="HAMAP" id="MF_01007">
    <property type="entry name" value="16SrRNA_methyltr_H"/>
    <property type="match status" value="1"/>
</dbReference>
<dbReference type="EMBL" id="DTMM01000222">
    <property type="protein sequence ID" value="HFT94297.1"/>
    <property type="molecule type" value="Genomic_DNA"/>
</dbReference>
<sequence>MIHRPVMTREVLEGLDVRPDAWYVDATLGQGGHTLAILGAGGCVVGIDRDPRAIEKAREEILPVYKDRLRLMCMNHSQMGEYLVGIGLPVSGVILDSGWSMAQAPEDASGLSFEGEGPLDMRMDPTLRKTARDILERSSAEELASILSNFGDEPLAMGIARALVQARVRGRLPQTPRDLAAFVSGVYYRKGYRRSRRHPATRTFMALRIVVNGEIESLVQGVSGVRPVLVPGGRLAVLTFHSREDREIKHLFRHWVREGWGRLLQSKPVLPGESEIHENPRSRSAKLRVYIAT</sequence>
<organism evidence="7">
    <name type="scientific">Leptospirillum ferriphilum</name>
    <dbReference type="NCBI Taxonomy" id="178606"/>
    <lineage>
        <taxon>Bacteria</taxon>
        <taxon>Pseudomonadati</taxon>
        <taxon>Nitrospirota</taxon>
        <taxon>Nitrospiria</taxon>
        <taxon>Nitrospirales</taxon>
        <taxon>Nitrospiraceae</taxon>
        <taxon>Leptospirillum</taxon>
    </lineage>
</organism>
<feature type="binding site" evidence="6">
    <location>
        <position position="103"/>
    </location>
    <ligand>
        <name>S-adenosyl-L-methionine</name>
        <dbReference type="ChEBI" id="CHEBI:59789"/>
    </ligand>
</feature>
<keyword evidence="2 6" id="KW-0698">rRNA processing</keyword>
<feature type="binding site" evidence="6">
    <location>
        <position position="76"/>
    </location>
    <ligand>
        <name>S-adenosyl-L-methionine</name>
        <dbReference type="ChEBI" id="CHEBI:59789"/>
    </ligand>
</feature>
<dbReference type="InterPro" id="IPR023397">
    <property type="entry name" value="SAM-dep_MeTrfase_MraW_recog"/>
</dbReference>
<comment type="subcellular location">
    <subcellularLocation>
        <location evidence="6">Cytoplasm</location>
    </subcellularLocation>
</comment>
<evidence type="ECO:0000256" key="6">
    <source>
        <dbReference type="HAMAP-Rule" id="MF_01007"/>
    </source>
</evidence>
<evidence type="ECO:0000256" key="5">
    <source>
        <dbReference type="ARBA" id="ARBA00022691"/>
    </source>
</evidence>
<dbReference type="PANTHER" id="PTHR11265">
    <property type="entry name" value="S-ADENOSYL-METHYLTRANSFERASE MRAW"/>
    <property type="match status" value="1"/>
</dbReference>
<dbReference type="GO" id="GO:0005737">
    <property type="term" value="C:cytoplasm"/>
    <property type="evidence" value="ECO:0007669"/>
    <property type="project" value="UniProtKB-SubCell"/>
</dbReference>
<keyword evidence="4 6" id="KW-0808">Transferase</keyword>
<dbReference type="NCBIfam" id="TIGR00006">
    <property type="entry name" value="16S rRNA (cytosine(1402)-N(4))-methyltransferase RsmH"/>
    <property type="match status" value="1"/>
</dbReference>
<dbReference type="SUPFAM" id="SSF53335">
    <property type="entry name" value="S-adenosyl-L-methionine-dependent methyltransferases"/>
    <property type="match status" value="1"/>
</dbReference>
<accession>A0A7C3R5W5</accession>
<evidence type="ECO:0000256" key="4">
    <source>
        <dbReference type="ARBA" id="ARBA00022679"/>
    </source>
</evidence>
<dbReference type="AlphaFoldDB" id="A0A7C3R5W5"/>
<comment type="function">
    <text evidence="6">Specifically methylates the N4 position of cytidine in position 1402 (C1402) of 16S rRNA.</text>
</comment>
<gene>
    <name evidence="6 7" type="primary">rsmH</name>
    <name evidence="7" type="ORF">ENX03_10310</name>
</gene>
<evidence type="ECO:0000313" key="7">
    <source>
        <dbReference type="EMBL" id="HFT94297.1"/>
    </source>
</evidence>
<dbReference type="PIRSF" id="PIRSF004486">
    <property type="entry name" value="MraW"/>
    <property type="match status" value="1"/>
</dbReference>
<protein>
    <recommendedName>
        <fullName evidence="6">Ribosomal RNA small subunit methyltransferase H</fullName>
        <ecNumber evidence="6">2.1.1.199</ecNumber>
    </recommendedName>
    <alternativeName>
        <fullName evidence="6">16S rRNA m(4)C1402 methyltransferase</fullName>
    </alternativeName>
    <alternativeName>
        <fullName evidence="6">rRNA (cytosine-N(4)-)-methyltransferase RsmH</fullName>
    </alternativeName>
</protein>
<dbReference type="GO" id="GO:0070475">
    <property type="term" value="P:rRNA base methylation"/>
    <property type="evidence" value="ECO:0007669"/>
    <property type="project" value="UniProtKB-UniRule"/>
</dbReference>
<comment type="caution">
    <text evidence="7">The sequence shown here is derived from an EMBL/GenBank/DDBJ whole genome shotgun (WGS) entry which is preliminary data.</text>
</comment>
<dbReference type="Gene3D" id="3.40.50.150">
    <property type="entry name" value="Vaccinia Virus protein VP39"/>
    <property type="match status" value="1"/>
</dbReference>
<reference evidence="7" key="1">
    <citation type="journal article" date="2020" name="mSystems">
        <title>Genome- and Community-Level Interaction Insights into Carbon Utilization and Element Cycling Functions of Hydrothermarchaeota in Hydrothermal Sediment.</title>
        <authorList>
            <person name="Zhou Z."/>
            <person name="Liu Y."/>
            <person name="Xu W."/>
            <person name="Pan J."/>
            <person name="Luo Z.H."/>
            <person name="Li M."/>
        </authorList>
    </citation>
    <scope>NUCLEOTIDE SEQUENCE [LARGE SCALE GENOMIC DNA]</scope>
    <source>
        <strain evidence="7">SpSt-902</strain>
    </source>
</reference>
<dbReference type="Pfam" id="PF01795">
    <property type="entry name" value="Methyltransf_5"/>
    <property type="match status" value="1"/>
</dbReference>
<comment type="catalytic activity">
    <reaction evidence="6">
        <text>cytidine(1402) in 16S rRNA + S-adenosyl-L-methionine = N(4)-methylcytidine(1402) in 16S rRNA + S-adenosyl-L-homocysteine + H(+)</text>
        <dbReference type="Rhea" id="RHEA:42928"/>
        <dbReference type="Rhea" id="RHEA-COMP:10286"/>
        <dbReference type="Rhea" id="RHEA-COMP:10287"/>
        <dbReference type="ChEBI" id="CHEBI:15378"/>
        <dbReference type="ChEBI" id="CHEBI:57856"/>
        <dbReference type="ChEBI" id="CHEBI:59789"/>
        <dbReference type="ChEBI" id="CHEBI:74506"/>
        <dbReference type="ChEBI" id="CHEBI:82748"/>
        <dbReference type="EC" id="2.1.1.199"/>
    </reaction>
</comment>
<dbReference type="SUPFAM" id="SSF81799">
    <property type="entry name" value="Putative methyltransferase TM0872, insert domain"/>
    <property type="match status" value="1"/>
</dbReference>
<keyword evidence="3 6" id="KW-0489">Methyltransferase</keyword>
<comment type="similarity">
    <text evidence="1 6">Belongs to the methyltransferase superfamily. RsmH family.</text>
</comment>
<dbReference type="EC" id="2.1.1.199" evidence="6"/>